<dbReference type="OrthoDB" id="2380879at2"/>
<dbReference type="Proteomes" id="UP000046155">
    <property type="component" value="Unassembled WGS sequence"/>
</dbReference>
<dbReference type="EMBL" id="CDRZ01000258">
    <property type="protein sequence ID" value="CEO89753.1"/>
    <property type="molecule type" value="Genomic_DNA"/>
</dbReference>
<protein>
    <recommendedName>
        <fullName evidence="3">Chromosome segregation ATPase</fullName>
    </recommendedName>
</protein>
<proteinExistence type="predicted"/>
<evidence type="ECO:0008006" key="3">
    <source>
        <dbReference type="Google" id="ProtNLM"/>
    </source>
</evidence>
<accession>A0A0B7MNF9</accession>
<name>A0A0B7MNF9_9FIRM</name>
<organism evidence="1 2">
    <name type="scientific">Syntrophaceticus schinkii</name>
    <dbReference type="NCBI Taxonomy" id="499207"/>
    <lineage>
        <taxon>Bacteria</taxon>
        <taxon>Bacillati</taxon>
        <taxon>Bacillota</taxon>
        <taxon>Clostridia</taxon>
        <taxon>Thermoanaerobacterales</taxon>
        <taxon>Thermoanaerobacterales Family III. Incertae Sedis</taxon>
        <taxon>Syntrophaceticus</taxon>
    </lineage>
</organism>
<gene>
    <name evidence="1" type="ORF">SSCH_60016</name>
</gene>
<reference evidence="2" key="1">
    <citation type="submission" date="2015-01" db="EMBL/GenBank/DDBJ databases">
        <authorList>
            <person name="Manzoor Shahid"/>
            <person name="Zubair Saima"/>
        </authorList>
    </citation>
    <scope>NUCLEOTIDE SEQUENCE [LARGE SCALE GENOMIC DNA]</scope>
    <source>
        <strain evidence="2">Sp3</strain>
    </source>
</reference>
<keyword evidence="2" id="KW-1185">Reference proteome</keyword>
<dbReference type="AlphaFoldDB" id="A0A0B7MNF9"/>
<dbReference type="Gene3D" id="3.40.50.300">
    <property type="entry name" value="P-loop containing nucleotide triphosphate hydrolases"/>
    <property type="match status" value="1"/>
</dbReference>
<dbReference type="RefSeq" id="WP_044665634.1">
    <property type="nucleotide sequence ID" value="NZ_CDRZ01000258.1"/>
</dbReference>
<evidence type="ECO:0000313" key="2">
    <source>
        <dbReference type="Proteomes" id="UP000046155"/>
    </source>
</evidence>
<evidence type="ECO:0000313" key="1">
    <source>
        <dbReference type="EMBL" id="CEO89753.1"/>
    </source>
</evidence>
<sequence length="217" mass="24519">MKDDLVALKGSLEQLKAVYYRQRGEERKILEKQASLQESLKEIHEEGECLEQVRLLLLEAAKHAREQGRRQVELLVTQALQFVFGADMEFKVVVEEKRDRPEAEFFVCSTYEGDYKVETTPEDARGGGVVDVISLALRLALLHAFRPPVGGPAILDEPGKHVSVEYSPQLAQFLKGFSQSLGRQVIMVSHNQHLADSADIAYLMEMKQGASRVRRIR</sequence>
<dbReference type="InterPro" id="IPR027417">
    <property type="entry name" value="P-loop_NTPase"/>
</dbReference>
<dbReference type="SUPFAM" id="SSF52540">
    <property type="entry name" value="P-loop containing nucleoside triphosphate hydrolases"/>
    <property type="match status" value="1"/>
</dbReference>